<proteinExistence type="inferred from homology"/>
<evidence type="ECO:0000313" key="6">
    <source>
        <dbReference type="EMBL" id="OGK00196.1"/>
    </source>
</evidence>
<name>A0A1F7F119_UNCRA</name>
<reference evidence="6 7" key="1">
    <citation type="journal article" date="2016" name="Nat. Commun.">
        <title>Thousands of microbial genomes shed light on interconnected biogeochemical processes in an aquifer system.</title>
        <authorList>
            <person name="Anantharaman K."/>
            <person name="Brown C.T."/>
            <person name="Hug L.A."/>
            <person name="Sharon I."/>
            <person name="Castelle C.J."/>
            <person name="Probst A.J."/>
            <person name="Thomas B.C."/>
            <person name="Singh A."/>
            <person name="Wilkins M.J."/>
            <person name="Karaoz U."/>
            <person name="Brodie E.L."/>
            <person name="Williams K.H."/>
            <person name="Hubbard S.S."/>
            <person name="Banfield J.F."/>
        </authorList>
    </citation>
    <scope>NUCLEOTIDE SEQUENCE [LARGE SCALE GENOMIC DNA]</scope>
</reference>
<dbReference type="SUPFAM" id="SSF109604">
    <property type="entry name" value="HD-domain/PDEase-like"/>
    <property type="match status" value="1"/>
</dbReference>
<evidence type="ECO:0000256" key="2">
    <source>
        <dbReference type="RuleBase" id="RU003847"/>
    </source>
</evidence>
<dbReference type="AlphaFoldDB" id="A0A1F7F119"/>
<evidence type="ECO:0008006" key="8">
    <source>
        <dbReference type="Google" id="ProtNLM"/>
    </source>
</evidence>
<evidence type="ECO:0000259" key="4">
    <source>
        <dbReference type="PROSITE" id="PS51831"/>
    </source>
</evidence>
<dbReference type="InterPro" id="IPR003607">
    <property type="entry name" value="HD/PDEase_dom"/>
</dbReference>
<feature type="domain" description="TGS" evidence="5">
    <location>
        <begin position="392"/>
        <end position="453"/>
    </location>
</feature>
<dbReference type="InterPro" id="IPR002912">
    <property type="entry name" value="ACT_dom"/>
</dbReference>
<dbReference type="Gene3D" id="3.30.460.10">
    <property type="entry name" value="Beta Polymerase, domain 2"/>
    <property type="match status" value="1"/>
</dbReference>
<dbReference type="SUPFAM" id="SSF55021">
    <property type="entry name" value="ACT-like"/>
    <property type="match status" value="1"/>
</dbReference>
<dbReference type="CDD" id="cd05399">
    <property type="entry name" value="NT_Rel-Spo_like"/>
    <property type="match status" value="1"/>
</dbReference>
<dbReference type="InterPro" id="IPR045600">
    <property type="entry name" value="RelA/SpoT_AH_RIS"/>
</dbReference>
<sequence>MSGIGEIGFLHSSELFLKNLEKKNPEADLALVKKALTYSYNAHRNQFRKSGGPFQTHAIEVARILTDQKMDANTVCAGLLHDVIENTEITYEDIKKEFNETVANLVDGVTNISNIPFKSTEELQIETYRKMLISTAKDIRVIIIKFADRLHNLRTLKYLDKAKIRQIAQESMNVYVPLAHRMGMARIRWEMEDLSFKYLYPADYDFLLTKFADTRAQRDQSILEIRTIISGLLQKHGIEGTILGRSKHLFSIFKKIQSGKIFEEIYDLFAIRIVVRDVIDCYKVLGIIHSIWIPVQNRFKDYIATPKSNKYQSLHTAVIGPKGRMLEIQIRTEEMNQIAEAGIAAHWIYKENKEAQHSSNAKSWIKELADLPKDLANHDEFMDFFKVDLFQSEIFVFTPKGDLVQLPKGSTILDFAFSVHSDMGLQCIAGKINGKAYPINTVLRSGSTVEIIKASFQTPTAEWLNWVTTIKAKRDIRHWLKQKSHAHKATLGKELFERELLKIGATGDHTEKLYALFPHFKIEDINELYFAIGNGDIPALLIIDRIYPQKQVLKNSGKSFFRKLIASPKKSPAQAGLAIKAPDSTTIHFGKCCQPLPGDKISGYLVKDRGVEIHRTTCTHGMMLMGKEENKIEVSWDPQNEFLYRLRLQVIARNSMTSVSDITRGLATAEANIIHAHIKRKGALTFQTYQIELSNRHHLNKIFRELRAIKGVKKMSRENIFEEEFDA</sequence>
<dbReference type="PANTHER" id="PTHR21262">
    <property type="entry name" value="GUANOSINE-3',5'-BIS DIPHOSPHATE 3'-PYROPHOSPHOHYDROLASE"/>
    <property type="match status" value="1"/>
</dbReference>
<dbReference type="Proteomes" id="UP000179243">
    <property type="component" value="Unassembled WGS sequence"/>
</dbReference>
<dbReference type="SUPFAM" id="SSF81271">
    <property type="entry name" value="TGS-like"/>
    <property type="match status" value="1"/>
</dbReference>
<dbReference type="InterPro" id="IPR004095">
    <property type="entry name" value="TGS"/>
</dbReference>
<dbReference type="PANTHER" id="PTHR21262:SF31">
    <property type="entry name" value="GTP PYROPHOSPHOKINASE"/>
    <property type="match status" value="1"/>
</dbReference>
<dbReference type="Pfam" id="PF04607">
    <property type="entry name" value="RelA_SpoT"/>
    <property type="match status" value="1"/>
</dbReference>
<dbReference type="Pfam" id="PF13291">
    <property type="entry name" value="ACT_4"/>
    <property type="match status" value="1"/>
</dbReference>
<evidence type="ECO:0000313" key="7">
    <source>
        <dbReference type="Proteomes" id="UP000179243"/>
    </source>
</evidence>
<dbReference type="Gene3D" id="3.30.70.260">
    <property type="match status" value="1"/>
</dbReference>
<dbReference type="InterPro" id="IPR012675">
    <property type="entry name" value="Beta-grasp_dom_sf"/>
</dbReference>
<comment type="pathway">
    <text evidence="1">Purine metabolism.</text>
</comment>
<organism evidence="6 7">
    <name type="scientific">Candidatus Raymondbacteria bacterium RIFOXYD12_FULL_49_13</name>
    <dbReference type="NCBI Taxonomy" id="1817890"/>
    <lineage>
        <taxon>Bacteria</taxon>
        <taxon>Raymondiibacteriota</taxon>
    </lineage>
</organism>
<dbReference type="FunFam" id="3.10.20.30:FF:000002">
    <property type="entry name" value="GTP pyrophosphokinase (RelA/SpoT)"/>
    <property type="match status" value="1"/>
</dbReference>
<dbReference type="InterPro" id="IPR007685">
    <property type="entry name" value="RelA_SpoT"/>
</dbReference>
<dbReference type="InterPro" id="IPR045865">
    <property type="entry name" value="ACT-like_dom_sf"/>
</dbReference>
<dbReference type="Pfam" id="PF13328">
    <property type="entry name" value="HD_4"/>
    <property type="match status" value="1"/>
</dbReference>
<dbReference type="Gene3D" id="3.10.20.30">
    <property type="match status" value="1"/>
</dbReference>
<dbReference type="NCBIfam" id="TIGR00691">
    <property type="entry name" value="spoT_relA"/>
    <property type="match status" value="1"/>
</dbReference>
<dbReference type="FunFam" id="3.30.460.10:FF:000001">
    <property type="entry name" value="GTP pyrophosphokinase RelA"/>
    <property type="match status" value="1"/>
</dbReference>
<protein>
    <recommendedName>
        <fullName evidence="8">(P)ppGpp synthetase</fullName>
    </recommendedName>
</protein>
<dbReference type="SUPFAM" id="SSF81301">
    <property type="entry name" value="Nucleotidyltransferase"/>
    <property type="match status" value="1"/>
</dbReference>
<dbReference type="InterPro" id="IPR043519">
    <property type="entry name" value="NT_sf"/>
</dbReference>
<dbReference type="PROSITE" id="PS51880">
    <property type="entry name" value="TGS"/>
    <property type="match status" value="1"/>
</dbReference>
<dbReference type="CDD" id="cd01668">
    <property type="entry name" value="TGS_RSH"/>
    <property type="match status" value="1"/>
</dbReference>
<evidence type="ECO:0000256" key="1">
    <source>
        <dbReference type="ARBA" id="ARBA00025704"/>
    </source>
</evidence>
<dbReference type="PROSITE" id="PS51831">
    <property type="entry name" value="HD"/>
    <property type="match status" value="1"/>
</dbReference>
<dbReference type="GO" id="GO:0015969">
    <property type="term" value="P:guanosine tetraphosphate metabolic process"/>
    <property type="evidence" value="ECO:0007669"/>
    <property type="project" value="InterPro"/>
</dbReference>
<comment type="function">
    <text evidence="2">In eubacteria ppGpp (guanosine 3'-diphosphate 5'-diphosphate) is a mediator of the stringent response that coordinates a variety of cellular activities in response to changes in nutritional abundance.</text>
</comment>
<dbReference type="InterPro" id="IPR033655">
    <property type="entry name" value="TGS_RelA/SpoT"/>
</dbReference>
<dbReference type="InterPro" id="IPR006674">
    <property type="entry name" value="HD_domain"/>
</dbReference>
<dbReference type="CDD" id="cd00077">
    <property type="entry name" value="HDc"/>
    <property type="match status" value="1"/>
</dbReference>
<accession>A0A1F7F119</accession>
<dbReference type="Pfam" id="PF19296">
    <property type="entry name" value="RelA_AH_RIS"/>
    <property type="match status" value="1"/>
</dbReference>
<dbReference type="EMBL" id="MFYX01000152">
    <property type="protein sequence ID" value="OGK00196.1"/>
    <property type="molecule type" value="Genomic_DNA"/>
</dbReference>
<dbReference type="FunFam" id="1.10.3210.10:FF:000001">
    <property type="entry name" value="GTP pyrophosphokinase RelA"/>
    <property type="match status" value="1"/>
</dbReference>
<dbReference type="PROSITE" id="PS51671">
    <property type="entry name" value="ACT"/>
    <property type="match status" value="1"/>
</dbReference>
<dbReference type="InterPro" id="IPR004811">
    <property type="entry name" value="RelA/Spo_fam"/>
</dbReference>
<dbReference type="InterPro" id="IPR012676">
    <property type="entry name" value="TGS-like"/>
</dbReference>
<evidence type="ECO:0000259" key="5">
    <source>
        <dbReference type="PROSITE" id="PS51880"/>
    </source>
</evidence>
<feature type="domain" description="ACT" evidence="3">
    <location>
        <begin position="647"/>
        <end position="720"/>
    </location>
</feature>
<comment type="similarity">
    <text evidence="2">Belongs to the relA/spoT family.</text>
</comment>
<gene>
    <name evidence="6" type="ORF">A2519_20520</name>
</gene>
<evidence type="ECO:0000259" key="3">
    <source>
        <dbReference type="PROSITE" id="PS51671"/>
    </source>
</evidence>
<dbReference type="SMART" id="SM00954">
    <property type="entry name" value="RelA_SpoT"/>
    <property type="match status" value="1"/>
</dbReference>
<dbReference type="Pfam" id="PF02824">
    <property type="entry name" value="TGS"/>
    <property type="match status" value="1"/>
</dbReference>
<dbReference type="GO" id="GO:0005886">
    <property type="term" value="C:plasma membrane"/>
    <property type="evidence" value="ECO:0007669"/>
    <property type="project" value="TreeGrafter"/>
</dbReference>
<feature type="domain" description="HD" evidence="4">
    <location>
        <begin position="54"/>
        <end position="153"/>
    </location>
</feature>
<dbReference type="Gene3D" id="1.10.3210.10">
    <property type="entry name" value="Hypothetical protein af1432"/>
    <property type="match status" value="1"/>
</dbReference>
<dbReference type="SMART" id="SM00471">
    <property type="entry name" value="HDc"/>
    <property type="match status" value="1"/>
</dbReference>
<comment type="caution">
    <text evidence="6">The sequence shown here is derived from an EMBL/GenBank/DDBJ whole genome shotgun (WGS) entry which is preliminary data.</text>
</comment>